<dbReference type="Proteomes" id="UP000538817">
    <property type="component" value="Unassembled WGS sequence"/>
</dbReference>
<dbReference type="InterPro" id="IPR034732">
    <property type="entry name" value="EPHD"/>
</dbReference>
<evidence type="ECO:0000256" key="3">
    <source>
        <dbReference type="ARBA" id="ARBA00022833"/>
    </source>
</evidence>
<feature type="non-terminal residue" evidence="7">
    <location>
        <position position="133"/>
    </location>
</feature>
<feature type="domain" description="RING-type" evidence="5">
    <location>
        <begin position="65"/>
        <end position="114"/>
    </location>
</feature>
<dbReference type="GO" id="GO:0005634">
    <property type="term" value="C:nucleus"/>
    <property type="evidence" value="ECO:0007669"/>
    <property type="project" value="TreeGrafter"/>
</dbReference>
<dbReference type="InterPro" id="IPR013083">
    <property type="entry name" value="Znf_RING/FYVE/PHD"/>
</dbReference>
<reference evidence="7 8" key="1">
    <citation type="submission" date="2019-09" db="EMBL/GenBank/DDBJ databases">
        <title>Bird 10,000 Genomes (B10K) Project - Family phase.</title>
        <authorList>
            <person name="Zhang G."/>
        </authorList>
    </citation>
    <scope>NUCLEOTIDE SEQUENCE [LARGE SCALE GENOMIC DNA]</scope>
    <source>
        <strain evidence="7">B10K-MSB-04</strain>
    </source>
</reference>
<dbReference type="PROSITE" id="PS51805">
    <property type="entry name" value="EPHD"/>
    <property type="match status" value="1"/>
</dbReference>
<keyword evidence="3" id="KW-0862">Zinc</keyword>
<dbReference type="Gene3D" id="3.30.40.10">
    <property type="entry name" value="Zinc/RING finger domain, C3HC4 (zinc finger)"/>
    <property type="match status" value="2"/>
</dbReference>
<evidence type="ECO:0000259" key="6">
    <source>
        <dbReference type="PROSITE" id="PS51805"/>
    </source>
</evidence>
<dbReference type="InterPro" id="IPR011011">
    <property type="entry name" value="Znf_FYVE_PHD"/>
</dbReference>
<evidence type="ECO:0000313" key="8">
    <source>
        <dbReference type="Proteomes" id="UP000538817"/>
    </source>
</evidence>
<dbReference type="SMART" id="SM00249">
    <property type="entry name" value="PHD"/>
    <property type="match status" value="2"/>
</dbReference>
<feature type="non-terminal residue" evidence="7">
    <location>
        <position position="1"/>
    </location>
</feature>
<gene>
    <name evidence="7" type="primary">Phf7_1</name>
    <name evidence="7" type="ORF">NOTPEN_R04714</name>
</gene>
<sequence length="133" mass="14868">QSCFACGERGATIDCQGKKCGCSFHLPCAAENNCVTQFYKNHRSYCPEHRPKQTVPVSPDADTICIICFEAVEEKLSFGTMVCPSCRGTWFHRGCIQGLATSAGRECFRCPQCSNKQKFLSEMLKMGIHVPFW</sequence>
<evidence type="ECO:0000256" key="1">
    <source>
        <dbReference type="ARBA" id="ARBA00022723"/>
    </source>
</evidence>
<dbReference type="InterPro" id="IPR001965">
    <property type="entry name" value="Znf_PHD"/>
</dbReference>
<feature type="domain" description="PHD-type" evidence="6">
    <location>
        <begin position="1"/>
        <end position="50"/>
    </location>
</feature>
<dbReference type="PANTHER" id="PTHR12420">
    <property type="entry name" value="PHD FINGER PROTEIN"/>
    <property type="match status" value="1"/>
</dbReference>
<keyword evidence="2 4" id="KW-0863">Zinc-finger</keyword>
<evidence type="ECO:0000256" key="2">
    <source>
        <dbReference type="ARBA" id="ARBA00022771"/>
    </source>
</evidence>
<evidence type="ECO:0000313" key="7">
    <source>
        <dbReference type="EMBL" id="NWX86791.1"/>
    </source>
</evidence>
<dbReference type="SUPFAM" id="SSF57903">
    <property type="entry name" value="FYVE/PHD zinc finger"/>
    <property type="match status" value="1"/>
</dbReference>
<dbReference type="Pfam" id="PF13771">
    <property type="entry name" value="zf-HC5HC2H"/>
    <property type="match status" value="1"/>
</dbReference>
<accession>A0A7K6ZSN1</accession>
<dbReference type="InterPro" id="IPR001841">
    <property type="entry name" value="Znf_RING"/>
</dbReference>
<dbReference type="PROSITE" id="PS01359">
    <property type="entry name" value="ZF_PHD_1"/>
    <property type="match status" value="1"/>
</dbReference>
<organism evidence="7 8">
    <name type="scientific">Nothoprocta pentlandii</name>
    <dbReference type="NCBI Taxonomy" id="2585814"/>
    <lineage>
        <taxon>Eukaryota</taxon>
        <taxon>Metazoa</taxon>
        <taxon>Chordata</taxon>
        <taxon>Craniata</taxon>
        <taxon>Vertebrata</taxon>
        <taxon>Euteleostomi</taxon>
        <taxon>Archelosauria</taxon>
        <taxon>Archosauria</taxon>
        <taxon>Dinosauria</taxon>
        <taxon>Saurischia</taxon>
        <taxon>Theropoda</taxon>
        <taxon>Coelurosauria</taxon>
        <taxon>Aves</taxon>
        <taxon>Palaeognathae</taxon>
        <taxon>Tinamiformes</taxon>
        <taxon>Tinamidae</taxon>
        <taxon>Nothoprocta</taxon>
    </lineage>
</organism>
<protein>
    <submittedName>
        <fullName evidence="7">PHF7 protein</fullName>
    </submittedName>
</protein>
<evidence type="ECO:0000256" key="4">
    <source>
        <dbReference type="PROSITE-ProRule" id="PRU00175"/>
    </source>
</evidence>
<name>A0A7K6ZSN1_9AVES</name>
<dbReference type="AlphaFoldDB" id="A0A7K6ZSN1"/>
<evidence type="ECO:0000259" key="5">
    <source>
        <dbReference type="PROSITE" id="PS50089"/>
    </source>
</evidence>
<dbReference type="InterPro" id="IPR051188">
    <property type="entry name" value="PHD-type_Zinc_Finger"/>
</dbReference>
<keyword evidence="8" id="KW-1185">Reference proteome</keyword>
<dbReference type="InterPro" id="IPR019786">
    <property type="entry name" value="Zinc_finger_PHD-type_CS"/>
</dbReference>
<comment type="caution">
    <text evidence="7">The sequence shown here is derived from an EMBL/GenBank/DDBJ whole genome shotgun (WGS) entry which is preliminary data.</text>
</comment>
<dbReference type="GO" id="GO:0008270">
    <property type="term" value="F:zinc ion binding"/>
    <property type="evidence" value="ECO:0007669"/>
    <property type="project" value="UniProtKB-KW"/>
</dbReference>
<dbReference type="PROSITE" id="PS50089">
    <property type="entry name" value="ZF_RING_2"/>
    <property type="match status" value="1"/>
</dbReference>
<dbReference type="EMBL" id="VZSG01000248">
    <property type="protein sequence ID" value="NWX86791.1"/>
    <property type="molecule type" value="Genomic_DNA"/>
</dbReference>
<dbReference type="PANTHER" id="PTHR12420:SF47">
    <property type="entry name" value="PHD FINGER PROTEIN 7"/>
    <property type="match status" value="1"/>
</dbReference>
<proteinExistence type="predicted"/>
<keyword evidence="1" id="KW-0479">Metal-binding</keyword>